<gene>
    <name evidence="6" type="ORF">C5167_025763</name>
</gene>
<dbReference type="OrthoDB" id="1902988at2759"/>
<dbReference type="GO" id="GO:0005576">
    <property type="term" value="C:extracellular region"/>
    <property type="evidence" value="ECO:0007669"/>
    <property type="project" value="UniProtKB-ARBA"/>
</dbReference>
<dbReference type="Proteomes" id="UP000316621">
    <property type="component" value="Chromosome 5"/>
</dbReference>
<dbReference type="GO" id="GO:0004857">
    <property type="term" value="F:enzyme inhibitor activity"/>
    <property type="evidence" value="ECO:0007669"/>
    <property type="project" value="InterPro"/>
</dbReference>
<evidence type="ECO:0000256" key="2">
    <source>
        <dbReference type="ARBA" id="ARBA00023157"/>
    </source>
</evidence>
<dbReference type="Gramene" id="RZC64014">
    <property type="protein sequence ID" value="RZC64014"/>
    <property type="gene ID" value="C5167_025763"/>
</dbReference>
<dbReference type="FunFam" id="1.20.140.40:FF:000002">
    <property type="entry name" value="Putative invertase inhibitor"/>
    <property type="match status" value="1"/>
</dbReference>
<evidence type="ECO:0000256" key="3">
    <source>
        <dbReference type="ARBA" id="ARBA00038471"/>
    </source>
</evidence>
<evidence type="ECO:0000313" key="7">
    <source>
        <dbReference type="Proteomes" id="UP000316621"/>
    </source>
</evidence>
<dbReference type="InterPro" id="IPR034088">
    <property type="entry name" value="Pla_a_1-like"/>
</dbReference>
<evidence type="ECO:0000256" key="1">
    <source>
        <dbReference type="ARBA" id="ARBA00022729"/>
    </source>
</evidence>
<keyword evidence="2" id="KW-1015">Disulfide bond</keyword>
<organism evidence="6 7">
    <name type="scientific">Papaver somniferum</name>
    <name type="common">Opium poppy</name>
    <dbReference type="NCBI Taxonomy" id="3469"/>
    <lineage>
        <taxon>Eukaryota</taxon>
        <taxon>Viridiplantae</taxon>
        <taxon>Streptophyta</taxon>
        <taxon>Embryophyta</taxon>
        <taxon>Tracheophyta</taxon>
        <taxon>Spermatophyta</taxon>
        <taxon>Magnoliopsida</taxon>
        <taxon>Ranunculales</taxon>
        <taxon>Papaveraceae</taxon>
        <taxon>Papaveroideae</taxon>
        <taxon>Papaver</taxon>
    </lineage>
</organism>
<reference evidence="6 7" key="1">
    <citation type="journal article" date="2018" name="Science">
        <title>The opium poppy genome and morphinan production.</title>
        <authorList>
            <person name="Guo L."/>
            <person name="Winzer T."/>
            <person name="Yang X."/>
            <person name="Li Y."/>
            <person name="Ning Z."/>
            <person name="He Z."/>
            <person name="Teodor R."/>
            <person name="Lu Y."/>
            <person name="Bowser T.A."/>
            <person name="Graham I.A."/>
            <person name="Ye K."/>
        </authorList>
    </citation>
    <scope>NUCLEOTIDE SEQUENCE [LARGE SCALE GENOMIC DNA]</scope>
    <source>
        <strain evidence="7">cv. HN1</strain>
        <tissue evidence="6">Leaves</tissue>
    </source>
</reference>
<dbReference type="InterPro" id="IPR006501">
    <property type="entry name" value="Pectinesterase_inhib_dom"/>
</dbReference>
<dbReference type="SUPFAM" id="SSF101148">
    <property type="entry name" value="Plant invertase/pectin methylesterase inhibitor"/>
    <property type="match status" value="1"/>
</dbReference>
<evidence type="ECO:0000256" key="4">
    <source>
        <dbReference type="SAM" id="SignalP"/>
    </source>
</evidence>
<dbReference type="Pfam" id="PF04043">
    <property type="entry name" value="PMEI"/>
    <property type="match status" value="1"/>
</dbReference>
<feature type="signal peptide" evidence="4">
    <location>
        <begin position="1"/>
        <end position="28"/>
    </location>
</feature>
<evidence type="ECO:0000259" key="5">
    <source>
        <dbReference type="SMART" id="SM00856"/>
    </source>
</evidence>
<dbReference type="InterPro" id="IPR035513">
    <property type="entry name" value="Invertase/methylesterase_inhib"/>
</dbReference>
<keyword evidence="1 4" id="KW-0732">Signal</keyword>
<dbReference type="NCBIfam" id="TIGR01614">
    <property type="entry name" value="PME_inhib"/>
    <property type="match status" value="1"/>
</dbReference>
<evidence type="ECO:0000313" key="6">
    <source>
        <dbReference type="EMBL" id="RZC64014.1"/>
    </source>
</evidence>
<feature type="chain" id="PRO_5021220997" description="Pectinesterase inhibitor domain-containing protein" evidence="4">
    <location>
        <begin position="29"/>
        <end position="181"/>
    </location>
</feature>
<protein>
    <recommendedName>
        <fullName evidence="5">Pectinesterase inhibitor domain-containing protein</fullName>
    </recommendedName>
</protein>
<dbReference type="AlphaFoldDB" id="A0A4Y7JSD6"/>
<keyword evidence="7" id="KW-1185">Reference proteome</keyword>
<dbReference type="Gene3D" id="1.20.140.40">
    <property type="entry name" value="Invertase/pectin methylesterase inhibitor family protein"/>
    <property type="match status" value="1"/>
</dbReference>
<accession>A0A4Y7JSD6</accession>
<dbReference type="PANTHER" id="PTHR35357">
    <property type="entry name" value="OS02G0537100 PROTEIN"/>
    <property type="match status" value="1"/>
</dbReference>
<name>A0A4Y7JSD6_PAPSO</name>
<proteinExistence type="inferred from homology"/>
<sequence>MKLSTFSLLYLTFSYLLFLFIFSHGVNAADITESTCNKAAKSSPNVKYHYCLSSFKANPNSRNANIQQLGIISTELAKSKANSISSSIKSLLEKNKNRADNKYLQDCLEMYSSAVSDLEKVVEAFIARDYFKANIRMSAAIDASTNCEDGFKETGLVSPLTKMNDSYFQTTAIALAITNMA</sequence>
<dbReference type="PANTHER" id="PTHR35357:SF17">
    <property type="entry name" value="PECTINESTERASE INHIBITOR 12"/>
    <property type="match status" value="1"/>
</dbReference>
<feature type="domain" description="Pectinesterase inhibitor" evidence="5">
    <location>
        <begin position="27"/>
        <end position="177"/>
    </location>
</feature>
<dbReference type="EMBL" id="CM010719">
    <property type="protein sequence ID" value="RZC64014.1"/>
    <property type="molecule type" value="Genomic_DNA"/>
</dbReference>
<dbReference type="CDD" id="cd15795">
    <property type="entry name" value="PMEI-Pla_a_1_like"/>
    <property type="match status" value="1"/>
</dbReference>
<comment type="similarity">
    <text evidence="3">Belongs to the PMEI family.</text>
</comment>
<dbReference type="SMART" id="SM00856">
    <property type="entry name" value="PMEI"/>
    <property type="match status" value="1"/>
</dbReference>
<dbReference type="OMA" id="SHCANTT"/>